<evidence type="ECO:0000313" key="2">
    <source>
        <dbReference type="Proteomes" id="UP001067708"/>
    </source>
</evidence>
<dbReference type="RefSeq" id="WP_258418018.1">
    <property type="nucleotide sequence ID" value="NZ_JAPTNG010000015.1"/>
</dbReference>
<dbReference type="Proteomes" id="UP001067708">
    <property type="component" value="Unassembled WGS sequence"/>
</dbReference>
<sequence>MPTQVRIFPQSVPPDGTVIFNIAEIQGINFNGLDTFTILTDGLYNIQWNVVPSDTNPVPITFTLEDSSFSIDSSSNIAGAPIFGSTTSFLTAGTSLRLVNPQSAGGTTYNLGVINNPFLSFSPTVAHLSITRITD</sequence>
<proteinExistence type="predicted"/>
<accession>A0ABT4I0W5</accession>
<dbReference type="Gene3D" id="2.60.120.40">
    <property type="match status" value="1"/>
</dbReference>
<reference evidence="1" key="1">
    <citation type="submission" date="2022-09" db="EMBL/GenBank/DDBJ databases">
        <title>Genome analysis and characterization of larvicidal activity of Brevibacillus strains.</title>
        <authorList>
            <person name="Patrusheva E.V."/>
            <person name="Izotova A.O."/>
            <person name="Toshchakov S.V."/>
            <person name="Sineoky S.P."/>
        </authorList>
    </citation>
    <scope>NUCLEOTIDE SEQUENCE</scope>
    <source>
        <strain evidence="1">VKPM_B-13244</strain>
    </source>
</reference>
<organism evidence="1 2">
    <name type="scientific">Brevibacillus halotolerans</name>
    <dbReference type="NCBI Taxonomy" id="1507437"/>
    <lineage>
        <taxon>Bacteria</taxon>
        <taxon>Bacillati</taxon>
        <taxon>Bacillota</taxon>
        <taxon>Bacilli</taxon>
        <taxon>Bacillales</taxon>
        <taxon>Paenibacillaceae</taxon>
        <taxon>Brevibacillus</taxon>
    </lineage>
</organism>
<dbReference type="EMBL" id="JAPTNG010000015">
    <property type="protein sequence ID" value="MCZ0832699.1"/>
    <property type="molecule type" value="Genomic_DNA"/>
</dbReference>
<gene>
    <name evidence="1" type="ORF">O0535_18355</name>
</gene>
<evidence type="ECO:0008006" key="3">
    <source>
        <dbReference type="Google" id="ProtNLM"/>
    </source>
</evidence>
<name>A0ABT4I0W5_9BACL</name>
<protein>
    <recommendedName>
        <fullName evidence="3">Exosporium leader peptide</fullName>
    </recommendedName>
</protein>
<evidence type="ECO:0000313" key="1">
    <source>
        <dbReference type="EMBL" id="MCZ0832699.1"/>
    </source>
</evidence>
<dbReference type="InterPro" id="IPR008983">
    <property type="entry name" value="Tumour_necrosis_fac-like_dom"/>
</dbReference>
<keyword evidence="2" id="KW-1185">Reference proteome</keyword>
<comment type="caution">
    <text evidence="1">The sequence shown here is derived from an EMBL/GenBank/DDBJ whole genome shotgun (WGS) entry which is preliminary data.</text>
</comment>